<dbReference type="RefSeq" id="XP_003647985.1">
    <property type="nucleotide sequence ID" value="XM_003647937.1"/>
</dbReference>
<dbReference type="InParanoid" id="G8JWF3"/>
<proteinExistence type="inferred from homology"/>
<feature type="compositionally biased region" description="Basic and acidic residues" evidence="2">
    <location>
        <begin position="1"/>
        <end position="17"/>
    </location>
</feature>
<dbReference type="PROSITE" id="PS51532">
    <property type="entry name" value="PITH"/>
    <property type="match status" value="1"/>
</dbReference>
<dbReference type="GO" id="GO:0005737">
    <property type="term" value="C:cytoplasm"/>
    <property type="evidence" value="ECO:0007669"/>
    <property type="project" value="UniProtKB-ARBA"/>
</dbReference>
<dbReference type="eggNOG" id="KOG1730">
    <property type="taxonomic scope" value="Eukaryota"/>
</dbReference>
<evidence type="ECO:0000259" key="3">
    <source>
        <dbReference type="PROSITE" id="PS51532"/>
    </source>
</evidence>
<dbReference type="Proteomes" id="UP000006790">
    <property type="component" value="Chromosome 7"/>
</dbReference>
<gene>
    <name evidence="4" type="ordered locus">Ecym_7338</name>
</gene>
<organism evidence="4 5">
    <name type="scientific">Eremothecium cymbalariae (strain CBS 270.75 / DBVPG 7215 / KCTC 17166 / NRRL Y-17582)</name>
    <name type="common">Yeast</name>
    <dbReference type="NCBI Taxonomy" id="931890"/>
    <lineage>
        <taxon>Eukaryota</taxon>
        <taxon>Fungi</taxon>
        <taxon>Dikarya</taxon>
        <taxon>Ascomycota</taxon>
        <taxon>Saccharomycotina</taxon>
        <taxon>Saccharomycetes</taxon>
        <taxon>Saccharomycetales</taxon>
        <taxon>Saccharomycetaceae</taxon>
        <taxon>Eremothecium</taxon>
    </lineage>
</organism>
<reference evidence="5" key="1">
    <citation type="journal article" date="2012" name="G3 (Bethesda)">
        <title>Pichia sorbitophila, an interspecies yeast hybrid reveals early steps of genome resolution following polyploidization.</title>
        <authorList>
            <person name="Leh Louis V."/>
            <person name="Despons L."/>
            <person name="Friedrich A."/>
            <person name="Martin T."/>
            <person name="Durrens P."/>
            <person name="Casaregola S."/>
            <person name="Neuveglise C."/>
            <person name="Fairhead C."/>
            <person name="Marck C."/>
            <person name="Cruz J.A."/>
            <person name="Straub M.L."/>
            <person name="Kugler V."/>
            <person name="Sacerdot C."/>
            <person name="Uzunov Z."/>
            <person name="Thierry A."/>
            <person name="Weiss S."/>
            <person name="Bleykasten C."/>
            <person name="De Montigny J."/>
            <person name="Jacques N."/>
            <person name="Jung P."/>
            <person name="Lemaire M."/>
            <person name="Mallet S."/>
            <person name="Morel G."/>
            <person name="Richard G.F."/>
            <person name="Sarkar A."/>
            <person name="Savel G."/>
            <person name="Schacherer J."/>
            <person name="Seret M.L."/>
            <person name="Talla E."/>
            <person name="Samson G."/>
            <person name="Jubin C."/>
            <person name="Poulain J."/>
            <person name="Vacherie B."/>
            <person name="Barbe V."/>
            <person name="Pelletier E."/>
            <person name="Sherman D.J."/>
            <person name="Westhof E."/>
            <person name="Weissenbach J."/>
            <person name="Baret P.V."/>
            <person name="Wincker P."/>
            <person name="Gaillardin C."/>
            <person name="Dujon B."/>
            <person name="Souciet J.L."/>
        </authorList>
    </citation>
    <scope>NUCLEOTIDE SEQUENCE [LARGE SCALE GENOMIC DNA]</scope>
    <source>
        <strain evidence="5">CBS 270.75 / DBVPG 7215 / KCTC 17166 / NRRL Y-17582</strain>
    </source>
</reference>
<dbReference type="PANTHER" id="PTHR12175">
    <property type="entry name" value="AD039 HT014 THIOREDOXIN FAMILY TRP26"/>
    <property type="match status" value="1"/>
</dbReference>
<dbReference type="GO" id="GO:0005634">
    <property type="term" value="C:nucleus"/>
    <property type="evidence" value="ECO:0007669"/>
    <property type="project" value="TreeGrafter"/>
</dbReference>
<dbReference type="AlphaFoldDB" id="G8JWF3"/>
<dbReference type="HOGENOM" id="CLU_072377_2_0_1"/>
<feature type="domain" description="PITH" evidence="3">
    <location>
        <begin position="18"/>
        <end position="220"/>
    </location>
</feature>
<dbReference type="InterPro" id="IPR010400">
    <property type="entry name" value="PITH_dom"/>
</dbReference>
<protein>
    <recommendedName>
        <fullName evidence="3">PITH domain-containing protein</fullName>
    </recommendedName>
</protein>
<dbReference type="InterPro" id="IPR008979">
    <property type="entry name" value="Galactose-bd-like_sf"/>
</dbReference>
<dbReference type="Pfam" id="PF06201">
    <property type="entry name" value="PITH"/>
    <property type="match status" value="1"/>
</dbReference>
<feature type="region of interest" description="Disordered" evidence="2">
    <location>
        <begin position="1"/>
        <end position="20"/>
    </location>
</feature>
<evidence type="ECO:0000256" key="2">
    <source>
        <dbReference type="SAM" id="MobiDB-lite"/>
    </source>
</evidence>
<sequence>MTPLHNHCEDEHHDHSHSAPLPTNAQQSLYEWIDTPKLRCLNVVRKGNANSVVSCFIKSQDEKYDISRYIESDADCQMLIHIPFTSTCRVFSLILRGGRDSEMGTSSIRNIKIYNNYNKNLDFDTIQDSKPQSKFEYPQDVGVHLKCETAGQTEEFSDSTFVEHHLPRHIFQNSHSVTIFVQDTWSGDEDDSTKLCYLELRGESTGISPTTEVPLLKTVYEATPNPKEHAKLEPETDPYQMTM</sequence>
<dbReference type="PANTHER" id="PTHR12175:SF1">
    <property type="entry name" value="PITH DOMAIN-CONTAINING PROTEIN 1"/>
    <property type="match status" value="1"/>
</dbReference>
<dbReference type="InterPro" id="IPR045099">
    <property type="entry name" value="PITH1-like"/>
</dbReference>
<dbReference type="Gene3D" id="2.60.120.470">
    <property type="entry name" value="PITH domain"/>
    <property type="match status" value="1"/>
</dbReference>
<evidence type="ECO:0000313" key="5">
    <source>
        <dbReference type="Proteomes" id="UP000006790"/>
    </source>
</evidence>
<dbReference type="OrthoDB" id="2635at2759"/>
<keyword evidence="5" id="KW-1185">Reference proteome</keyword>
<dbReference type="GeneID" id="11469739"/>
<dbReference type="InterPro" id="IPR037047">
    <property type="entry name" value="PITH_dom_sf"/>
</dbReference>
<evidence type="ECO:0000256" key="1">
    <source>
        <dbReference type="ARBA" id="ARBA00025788"/>
    </source>
</evidence>
<feature type="region of interest" description="Disordered" evidence="2">
    <location>
        <begin position="224"/>
        <end position="243"/>
    </location>
</feature>
<dbReference type="KEGG" id="erc:Ecym_7338"/>
<dbReference type="EMBL" id="CP002503">
    <property type="protein sequence ID" value="AET41168.1"/>
    <property type="molecule type" value="Genomic_DNA"/>
</dbReference>
<accession>G8JWF3</accession>
<dbReference type="OMA" id="SHEVTIC"/>
<name>G8JWF3_ERECY</name>
<dbReference type="SUPFAM" id="SSF49785">
    <property type="entry name" value="Galactose-binding domain-like"/>
    <property type="match status" value="1"/>
</dbReference>
<evidence type="ECO:0000313" key="4">
    <source>
        <dbReference type="EMBL" id="AET41168.1"/>
    </source>
</evidence>
<comment type="similarity">
    <text evidence="1">Belongs to the PITHD1 family.</text>
</comment>